<dbReference type="Proteomes" id="UP001293254">
    <property type="component" value="Unassembled WGS sequence"/>
</dbReference>
<dbReference type="Pfam" id="PF14111">
    <property type="entry name" value="DUF4283"/>
    <property type="match status" value="1"/>
</dbReference>
<comment type="caution">
    <text evidence="2">The sequence shown here is derived from an EMBL/GenBank/DDBJ whole genome shotgun (WGS) entry which is preliminary data.</text>
</comment>
<organism evidence="2 3">
    <name type="scientific">Sesamum alatum</name>
    <dbReference type="NCBI Taxonomy" id="300844"/>
    <lineage>
        <taxon>Eukaryota</taxon>
        <taxon>Viridiplantae</taxon>
        <taxon>Streptophyta</taxon>
        <taxon>Embryophyta</taxon>
        <taxon>Tracheophyta</taxon>
        <taxon>Spermatophyta</taxon>
        <taxon>Magnoliopsida</taxon>
        <taxon>eudicotyledons</taxon>
        <taxon>Gunneridae</taxon>
        <taxon>Pentapetalae</taxon>
        <taxon>asterids</taxon>
        <taxon>lamiids</taxon>
        <taxon>Lamiales</taxon>
        <taxon>Pedaliaceae</taxon>
        <taxon>Sesamum</taxon>
    </lineage>
</organism>
<reference evidence="2" key="1">
    <citation type="submission" date="2020-06" db="EMBL/GenBank/DDBJ databases">
        <authorList>
            <person name="Li T."/>
            <person name="Hu X."/>
            <person name="Zhang T."/>
            <person name="Song X."/>
            <person name="Zhang H."/>
            <person name="Dai N."/>
            <person name="Sheng W."/>
            <person name="Hou X."/>
            <person name="Wei L."/>
        </authorList>
    </citation>
    <scope>NUCLEOTIDE SEQUENCE</scope>
    <source>
        <strain evidence="2">3651</strain>
        <tissue evidence="2">Leaf</tissue>
    </source>
</reference>
<sequence length="101" mass="11773">MVSFYPTLFPLPRIMDLTLVGRLLSHRPANFDALTRTFLMLLRPTKGVNIRRVAENRYCFVFNHIVDLRRTLSLRPWTFDCNLLIIQPLSLGAVPKDFLLD</sequence>
<gene>
    <name evidence="2" type="ORF">Salat_1673800</name>
</gene>
<evidence type="ECO:0000259" key="1">
    <source>
        <dbReference type="Pfam" id="PF14111"/>
    </source>
</evidence>
<accession>A0AAE2CJU5</accession>
<keyword evidence="3" id="KW-1185">Reference proteome</keyword>
<name>A0AAE2CJU5_9LAMI</name>
<dbReference type="EMBL" id="JACGWO010000006">
    <property type="protein sequence ID" value="KAK4424802.1"/>
    <property type="molecule type" value="Genomic_DNA"/>
</dbReference>
<evidence type="ECO:0000313" key="3">
    <source>
        <dbReference type="Proteomes" id="UP001293254"/>
    </source>
</evidence>
<proteinExistence type="predicted"/>
<dbReference type="AlphaFoldDB" id="A0AAE2CJU5"/>
<feature type="domain" description="DUF4283" evidence="1">
    <location>
        <begin position="17"/>
        <end position="95"/>
    </location>
</feature>
<evidence type="ECO:0000313" key="2">
    <source>
        <dbReference type="EMBL" id="KAK4424802.1"/>
    </source>
</evidence>
<reference evidence="2" key="2">
    <citation type="journal article" date="2024" name="Plant">
        <title>Genomic evolution and insights into agronomic trait innovations of Sesamum species.</title>
        <authorList>
            <person name="Miao H."/>
            <person name="Wang L."/>
            <person name="Qu L."/>
            <person name="Liu H."/>
            <person name="Sun Y."/>
            <person name="Le M."/>
            <person name="Wang Q."/>
            <person name="Wei S."/>
            <person name="Zheng Y."/>
            <person name="Lin W."/>
            <person name="Duan Y."/>
            <person name="Cao H."/>
            <person name="Xiong S."/>
            <person name="Wang X."/>
            <person name="Wei L."/>
            <person name="Li C."/>
            <person name="Ma Q."/>
            <person name="Ju M."/>
            <person name="Zhao R."/>
            <person name="Li G."/>
            <person name="Mu C."/>
            <person name="Tian Q."/>
            <person name="Mei H."/>
            <person name="Zhang T."/>
            <person name="Gao T."/>
            <person name="Zhang H."/>
        </authorList>
    </citation>
    <scope>NUCLEOTIDE SEQUENCE</scope>
    <source>
        <strain evidence="2">3651</strain>
    </source>
</reference>
<dbReference type="InterPro" id="IPR025558">
    <property type="entry name" value="DUF4283"/>
</dbReference>
<protein>
    <recommendedName>
        <fullName evidence="1">DUF4283 domain-containing protein</fullName>
    </recommendedName>
</protein>